<feature type="compositionally biased region" description="Polar residues" evidence="6">
    <location>
        <begin position="83"/>
        <end position="92"/>
    </location>
</feature>
<dbReference type="InterPro" id="IPR036236">
    <property type="entry name" value="Znf_C2H2_sf"/>
</dbReference>
<dbReference type="GO" id="GO:0000981">
    <property type="term" value="F:DNA-binding transcription factor activity, RNA polymerase II-specific"/>
    <property type="evidence" value="ECO:0007669"/>
    <property type="project" value="TreeGrafter"/>
</dbReference>
<evidence type="ECO:0000256" key="6">
    <source>
        <dbReference type="SAM" id="MobiDB-lite"/>
    </source>
</evidence>
<dbReference type="SUPFAM" id="SSF57667">
    <property type="entry name" value="beta-beta-alpha zinc fingers"/>
    <property type="match status" value="1"/>
</dbReference>
<evidence type="ECO:0000313" key="10">
    <source>
        <dbReference type="WBParaSite" id="NBR_0001369401-mRNA-1"/>
    </source>
</evidence>
<dbReference type="EMBL" id="UYSL01021119">
    <property type="protein sequence ID" value="VDL77284.1"/>
    <property type="molecule type" value="Genomic_DNA"/>
</dbReference>
<keyword evidence="3 5" id="KW-0863">Zinc-finger</keyword>
<feature type="compositionally biased region" description="Acidic residues" evidence="6">
    <location>
        <begin position="115"/>
        <end position="146"/>
    </location>
</feature>
<feature type="compositionally biased region" description="Low complexity" evidence="6">
    <location>
        <begin position="58"/>
        <end position="70"/>
    </location>
</feature>
<keyword evidence="1" id="KW-0479">Metal-binding</keyword>
<dbReference type="PROSITE" id="PS50157">
    <property type="entry name" value="ZINC_FINGER_C2H2_2"/>
    <property type="match status" value="1"/>
</dbReference>
<reference evidence="10" key="1">
    <citation type="submission" date="2017-02" db="UniProtKB">
        <authorList>
            <consortium name="WormBaseParasite"/>
        </authorList>
    </citation>
    <scope>IDENTIFICATION</scope>
</reference>
<evidence type="ECO:0000256" key="4">
    <source>
        <dbReference type="ARBA" id="ARBA00022833"/>
    </source>
</evidence>
<keyword evidence="4" id="KW-0862">Zinc</keyword>
<gene>
    <name evidence="8" type="ORF">NBR_LOCUS13695</name>
</gene>
<evidence type="ECO:0000259" key="7">
    <source>
        <dbReference type="PROSITE" id="PS50157"/>
    </source>
</evidence>
<protein>
    <submittedName>
        <fullName evidence="10">Mizf protein, putative (inferred by orthology to a S. mansoni protein)</fullName>
    </submittedName>
</protein>
<dbReference type="GO" id="GO:0008270">
    <property type="term" value="F:zinc ion binding"/>
    <property type="evidence" value="ECO:0007669"/>
    <property type="project" value="UniProtKB-KW"/>
</dbReference>
<evidence type="ECO:0000256" key="2">
    <source>
        <dbReference type="ARBA" id="ARBA00022737"/>
    </source>
</evidence>
<evidence type="ECO:0000256" key="3">
    <source>
        <dbReference type="ARBA" id="ARBA00022771"/>
    </source>
</evidence>
<dbReference type="WBParaSite" id="NBR_0001369401-mRNA-1">
    <property type="protein sequence ID" value="NBR_0001369401-mRNA-1"/>
    <property type="gene ID" value="NBR_0001369401"/>
</dbReference>
<dbReference type="AlphaFoldDB" id="A0A0N4YB74"/>
<dbReference type="Gene3D" id="3.30.160.60">
    <property type="entry name" value="Classic Zinc Finger"/>
    <property type="match status" value="1"/>
</dbReference>
<accession>A0A0N4YB74</accession>
<dbReference type="PROSITE" id="PS00028">
    <property type="entry name" value="ZINC_FINGER_C2H2_1"/>
    <property type="match status" value="2"/>
</dbReference>
<sequence length="468" mass="53159">MDRYDLPTTLRDEPHHEEPPKLRHLQSQVNGCRTHRNPGEVDVDTATHAQDTSEVSDDSAPSSSSHEATVMNRRTSNRRRQLLSPSDSTSSPMRDARSMSRDEVRSSIARNGLENMEDSEEPAVEDDDEEMDAESPEDDDISEFEEEQRRPRVRPKRRARHSSGENDFASSPVLECPTTNGRYATRSRGNAGKRRRTGSQSDRHSPRSRSRATRRNVNYVESDEDSTPEVLDVICRYGSRPTVSDVADVYRDVRTSLGAVRIQANSTRCYAPISVLFVCMWDECHHVMDTKDELAAHFDVHLDLHVQSTQQCSDAKWPCPIATCSNVTDHVVDLRRHLSMHQFHAHAQYVAMLMIGAKEDFRNMESCGFPSSLDIVYSGEVIYCLWDDCNVSILNFYSTGKHVRHHSGEKYCACPFCGRFFSRPDKLYEHLRKRAPTSDSSDAHGRTCAVTVRLEFCGGKKEISTDHY</sequence>
<feature type="domain" description="C2H2-type" evidence="7">
    <location>
        <begin position="412"/>
        <end position="441"/>
    </location>
</feature>
<proteinExistence type="predicted"/>
<dbReference type="Proteomes" id="UP000271162">
    <property type="component" value="Unassembled WGS sequence"/>
</dbReference>
<dbReference type="InterPro" id="IPR050329">
    <property type="entry name" value="GLI_C2H2-zinc-finger"/>
</dbReference>
<evidence type="ECO:0000313" key="9">
    <source>
        <dbReference type="Proteomes" id="UP000271162"/>
    </source>
</evidence>
<feature type="region of interest" description="Disordered" evidence="6">
    <location>
        <begin position="1"/>
        <end position="223"/>
    </location>
</feature>
<keyword evidence="2" id="KW-0677">Repeat</keyword>
<dbReference type="GO" id="GO:0045944">
    <property type="term" value="P:positive regulation of transcription by RNA polymerase II"/>
    <property type="evidence" value="ECO:0007669"/>
    <property type="project" value="UniProtKB-ARBA"/>
</dbReference>
<dbReference type="GO" id="GO:0005634">
    <property type="term" value="C:nucleus"/>
    <property type="evidence" value="ECO:0007669"/>
    <property type="project" value="UniProtKB-ARBA"/>
</dbReference>
<keyword evidence="9" id="KW-1185">Reference proteome</keyword>
<evidence type="ECO:0000313" key="8">
    <source>
        <dbReference type="EMBL" id="VDL77284.1"/>
    </source>
</evidence>
<feature type="compositionally biased region" description="Basic and acidic residues" evidence="6">
    <location>
        <begin position="94"/>
        <end position="105"/>
    </location>
</feature>
<feature type="compositionally biased region" description="Basic and acidic residues" evidence="6">
    <location>
        <begin position="1"/>
        <end position="21"/>
    </location>
</feature>
<name>A0A0N4YB74_NIPBR</name>
<dbReference type="InterPro" id="IPR013087">
    <property type="entry name" value="Znf_C2H2_type"/>
</dbReference>
<feature type="compositionally biased region" description="Basic residues" evidence="6">
    <location>
        <begin position="151"/>
        <end position="161"/>
    </location>
</feature>
<dbReference type="GO" id="GO:0000978">
    <property type="term" value="F:RNA polymerase II cis-regulatory region sequence-specific DNA binding"/>
    <property type="evidence" value="ECO:0007669"/>
    <property type="project" value="TreeGrafter"/>
</dbReference>
<dbReference type="SMART" id="SM00355">
    <property type="entry name" value="ZnF_C2H2"/>
    <property type="match status" value="4"/>
</dbReference>
<dbReference type="PANTHER" id="PTHR19818:SF139">
    <property type="entry name" value="PAIR-RULE PROTEIN ODD-PAIRED"/>
    <property type="match status" value="1"/>
</dbReference>
<reference evidence="8 9" key="2">
    <citation type="submission" date="2018-11" db="EMBL/GenBank/DDBJ databases">
        <authorList>
            <consortium name="Pathogen Informatics"/>
        </authorList>
    </citation>
    <scope>NUCLEOTIDE SEQUENCE [LARGE SCALE GENOMIC DNA]</scope>
</reference>
<dbReference type="STRING" id="27835.A0A0N4YB74"/>
<evidence type="ECO:0000256" key="1">
    <source>
        <dbReference type="ARBA" id="ARBA00022723"/>
    </source>
</evidence>
<dbReference type="PANTHER" id="PTHR19818">
    <property type="entry name" value="ZINC FINGER PROTEIN ZIC AND GLI"/>
    <property type="match status" value="1"/>
</dbReference>
<evidence type="ECO:0000256" key="5">
    <source>
        <dbReference type="PROSITE-ProRule" id="PRU00042"/>
    </source>
</evidence>
<organism evidence="10">
    <name type="scientific">Nippostrongylus brasiliensis</name>
    <name type="common">Rat hookworm</name>
    <dbReference type="NCBI Taxonomy" id="27835"/>
    <lineage>
        <taxon>Eukaryota</taxon>
        <taxon>Metazoa</taxon>
        <taxon>Ecdysozoa</taxon>
        <taxon>Nematoda</taxon>
        <taxon>Chromadorea</taxon>
        <taxon>Rhabditida</taxon>
        <taxon>Rhabditina</taxon>
        <taxon>Rhabditomorpha</taxon>
        <taxon>Strongyloidea</taxon>
        <taxon>Heligmosomidae</taxon>
        <taxon>Nippostrongylus</taxon>
    </lineage>
</organism>